<dbReference type="STRING" id="945553.A0A0D2PAG5"/>
<dbReference type="EMBL" id="KN817531">
    <property type="protein sequence ID" value="KJA25581.1"/>
    <property type="molecule type" value="Genomic_DNA"/>
</dbReference>
<protein>
    <recommendedName>
        <fullName evidence="3">Retrotransposon gag domain-containing protein</fullName>
    </recommendedName>
</protein>
<dbReference type="AlphaFoldDB" id="A0A0D2PAG5"/>
<organism evidence="1 2">
    <name type="scientific">Hypholoma sublateritium (strain FD-334 SS-4)</name>
    <dbReference type="NCBI Taxonomy" id="945553"/>
    <lineage>
        <taxon>Eukaryota</taxon>
        <taxon>Fungi</taxon>
        <taxon>Dikarya</taxon>
        <taxon>Basidiomycota</taxon>
        <taxon>Agaricomycotina</taxon>
        <taxon>Agaricomycetes</taxon>
        <taxon>Agaricomycetidae</taxon>
        <taxon>Agaricales</taxon>
        <taxon>Agaricineae</taxon>
        <taxon>Strophariaceae</taxon>
        <taxon>Hypholoma</taxon>
    </lineage>
</organism>
<evidence type="ECO:0000313" key="1">
    <source>
        <dbReference type="EMBL" id="KJA25581.1"/>
    </source>
</evidence>
<accession>A0A0D2PAG5</accession>
<gene>
    <name evidence="1" type="ORF">HYPSUDRAFT_107221</name>
</gene>
<reference evidence="2" key="1">
    <citation type="submission" date="2014-04" db="EMBL/GenBank/DDBJ databases">
        <title>Evolutionary Origins and Diversification of the Mycorrhizal Mutualists.</title>
        <authorList>
            <consortium name="DOE Joint Genome Institute"/>
            <consortium name="Mycorrhizal Genomics Consortium"/>
            <person name="Kohler A."/>
            <person name="Kuo A."/>
            <person name="Nagy L.G."/>
            <person name="Floudas D."/>
            <person name="Copeland A."/>
            <person name="Barry K.W."/>
            <person name="Cichocki N."/>
            <person name="Veneault-Fourrey C."/>
            <person name="LaButti K."/>
            <person name="Lindquist E.A."/>
            <person name="Lipzen A."/>
            <person name="Lundell T."/>
            <person name="Morin E."/>
            <person name="Murat C."/>
            <person name="Riley R."/>
            <person name="Ohm R."/>
            <person name="Sun H."/>
            <person name="Tunlid A."/>
            <person name="Henrissat B."/>
            <person name="Grigoriev I.V."/>
            <person name="Hibbett D.S."/>
            <person name="Martin F."/>
        </authorList>
    </citation>
    <scope>NUCLEOTIDE SEQUENCE [LARGE SCALE GENOMIC DNA]</scope>
    <source>
        <strain evidence="2">FD-334 SS-4</strain>
    </source>
</reference>
<dbReference type="OMA" id="CKIVYYL"/>
<evidence type="ECO:0008006" key="3">
    <source>
        <dbReference type="Google" id="ProtNLM"/>
    </source>
</evidence>
<sequence length="188" mass="22199">MMTPTTAFGMPGRHHPYAPKFDGTPALLDAFFDDVEQLADTYRLAERDKIAWTVRYAPVEDRELWEFYVKGYTWHNFKSEIRAFYPGSDRARLYSLDNLKSLTETYANEPMDTTDRFGKYYRAFCKIVYYLKSKDRISDRETNASFMRGFDSKFRSKVHEQLRAESPTHHPDDPFHLSRIYSASLFIL</sequence>
<name>A0A0D2PAG5_HYPSF</name>
<proteinExistence type="predicted"/>
<dbReference type="OrthoDB" id="5596707at2759"/>
<evidence type="ECO:0000313" key="2">
    <source>
        <dbReference type="Proteomes" id="UP000054270"/>
    </source>
</evidence>
<keyword evidence="2" id="KW-1185">Reference proteome</keyword>
<feature type="non-terminal residue" evidence="1">
    <location>
        <position position="188"/>
    </location>
</feature>
<dbReference type="Proteomes" id="UP000054270">
    <property type="component" value="Unassembled WGS sequence"/>
</dbReference>